<evidence type="ECO:0000256" key="4">
    <source>
        <dbReference type="ARBA" id="ARBA00022692"/>
    </source>
</evidence>
<comment type="similarity">
    <text evidence="2">Belongs to the MscS (TC 1.A.23) family.</text>
</comment>
<dbReference type="Gene3D" id="3.30.70.100">
    <property type="match status" value="1"/>
</dbReference>
<dbReference type="InterPro" id="IPR045275">
    <property type="entry name" value="MscS_archaea/bacteria_type"/>
</dbReference>
<keyword evidence="4 7" id="KW-0812">Transmembrane</keyword>
<dbReference type="InterPro" id="IPR049278">
    <property type="entry name" value="MS_channel_C"/>
</dbReference>
<dbReference type="PANTHER" id="PTHR30221:SF1">
    <property type="entry name" value="SMALL-CONDUCTANCE MECHANOSENSITIVE CHANNEL"/>
    <property type="match status" value="1"/>
</dbReference>
<evidence type="ECO:0000256" key="6">
    <source>
        <dbReference type="ARBA" id="ARBA00023136"/>
    </source>
</evidence>
<dbReference type="InterPro" id="IPR049142">
    <property type="entry name" value="MS_channel_1st"/>
</dbReference>
<comment type="caution">
    <text evidence="9">The sequence shown here is derived from an EMBL/GenBank/DDBJ whole genome shotgun (WGS) entry which is preliminary data.</text>
</comment>
<dbReference type="InterPro" id="IPR028565">
    <property type="entry name" value="MHD"/>
</dbReference>
<feature type="transmembrane region" description="Helical" evidence="7">
    <location>
        <begin position="156"/>
        <end position="175"/>
    </location>
</feature>
<dbReference type="GO" id="GO:0008381">
    <property type="term" value="F:mechanosensitive monoatomic ion channel activity"/>
    <property type="evidence" value="ECO:0007669"/>
    <property type="project" value="InterPro"/>
</dbReference>
<dbReference type="RefSeq" id="WP_166920076.1">
    <property type="nucleotide sequence ID" value="NZ_JAASRN010000002.1"/>
</dbReference>
<evidence type="ECO:0000256" key="2">
    <source>
        <dbReference type="ARBA" id="ARBA00008017"/>
    </source>
</evidence>
<evidence type="ECO:0000259" key="8">
    <source>
        <dbReference type="PROSITE" id="PS51072"/>
    </source>
</evidence>
<comment type="subcellular location">
    <subcellularLocation>
        <location evidence="1">Cell membrane</location>
        <topology evidence="1">Multi-pass membrane protein</topology>
    </subcellularLocation>
</comment>
<dbReference type="SUPFAM" id="SSF50182">
    <property type="entry name" value="Sm-like ribonucleoproteins"/>
    <property type="match status" value="1"/>
</dbReference>
<name>A0A846MS52_9BACT</name>
<dbReference type="Gene3D" id="2.30.30.60">
    <property type="match status" value="1"/>
</dbReference>
<dbReference type="InterPro" id="IPR011066">
    <property type="entry name" value="MscS_channel_C_sf"/>
</dbReference>
<evidence type="ECO:0000256" key="5">
    <source>
        <dbReference type="ARBA" id="ARBA00022989"/>
    </source>
</evidence>
<evidence type="ECO:0000256" key="1">
    <source>
        <dbReference type="ARBA" id="ARBA00004651"/>
    </source>
</evidence>
<dbReference type="SUPFAM" id="SSF82689">
    <property type="entry name" value="Mechanosensitive channel protein MscS (YggB), C-terminal domain"/>
    <property type="match status" value="1"/>
</dbReference>
<dbReference type="PROSITE" id="PS51072">
    <property type="entry name" value="MHD"/>
    <property type="match status" value="1"/>
</dbReference>
<sequence length="358" mass="40286">MSIKELFEYMRTELPFTLSIALIVIAYFAGRLLERVIIPWLQKLAHKSRTNFDDILVKSLRHKLTWLLVILSFHLSVHFFHFDNETESILRHQLLPSFYIAILTLFLQGLIAELVQNTIRSVPGLQLPSTSLFSNLIRIIVICIGATFILDVWEVSLAPILTALGVGGLAVALALQDTLANFFAGVQIIVSKKVRPGDYVVLDSGQEGFVQDISWRNTALLSPQNNYIIIPNSKLGSAIVTNFNSNTPELLMPVTVGVSYDSDLEFVEKVTKEVAKEVMSTVEGGDPSYEPFMNFHTFNNSSIDFTIRLKCLGPQYRLKLVHAFIKALHKRYGEVGINIPFPIRTVYMRNLSNTDNKA</sequence>
<dbReference type="Gene3D" id="1.10.287.1260">
    <property type="match status" value="1"/>
</dbReference>
<dbReference type="AlphaFoldDB" id="A0A846MS52"/>
<dbReference type="InterPro" id="IPR010920">
    <property type="entry name" value="LSM_dom_sf"/>
</dbReference>
<keyword evidence="3" id="KW-1003">Cell membrane</keyword>
<dbReference type="InterPro" id="IPR011014">
    <property type="entry name" value="MscS_channel_TM-2"/>
</dbReference>
<dbReference type="GO" id="GO:0005886">
    <property type="term" value="C:plasma membrane"/>
    <property type="evidence" value="ECO:0007669"/>
    <property type="project" value="UniProtKB-SubCell"/>
</dbReference>
<organism evidence="9 10">
    <name type="scientific">Thermonema lapsum</name>
    <dbReference type="NCBI Taxonomy" id="28195"/>
    <lineage>
        <taxon>Bacteria</taxon>
        <taxon>Pseudomonadati</taxon>
        <taxon>Bacteroidota</taxon>
        <taxon>Cytophagia</taxon>
        <taxon>Cytophagales</taxon>
        <taxon>Thermonemataceae</taxon>
        <taxon>Thermonema</taxon>
    </lineage>
</organism>
<keyword evidence="5 7" id="KW-1133">Transmembrane helix</keyword>
<dbReference type="PANTHER" id="PTHR30221">
    <property type="entry name" value="SMALL-CONDUCTANCE MECHANOSENSITIVE CHANNEL"/>
    <property type="match status" value="1"/>
</dbReference>
<evidence type="ECO:0000313" key="10">
    <source>
        <dbReference type="Proteomes" id="UP000537126"/>
    </source>
</evidence>
<dbReference type="InterPro" id="IPR023408">
    <property type="entry name" value="MscS_beta-dom_sf"/>
</dbReference>
<keyword evidence="6 7" id="KW-0472">Membrane</keyword>
<protein>
    <submittedName>
        <fullName evidence="9">Small-conductance mechanosensitive channel</fullName>
    </submittedName>
</protein>
<dbReference type="Proteomes" id="UP000537126">
    <property type="component" value="Unassembled WGS sequence"/>
</dbReference>
<feature type="domain" description="MHD" evidence="8">
    <location>
        <begin position="206"/>
        <end position="358"/>
    </location>
</feature>
<dbReference type="Pfam" id="PF21082">
    <property type="entry name" value="MS_channel_3rd"/>
    <property type="match status" value="1"/>
</dbReference>
<accession>A0A846MS52</accession>
<feature type="transmembrane region" description="Helical" evidence="7">
    <location>
        <begin position="94"/>
        <end position="115"/>
    </location>
</feature>
<feature type="transmembrane region" description="Helical" evidence="7">
    <location>
        <begin position="14"/>
        <end position="33"/>
    </location>
</feature>
<evidence type="ECO:0000256" key="3">
    <source>
        <dbReference type="ARBA" id="ARBA00022475"/>
    </source>
</evidence>
<evidence type="ECO:0000256" key="7">
    <source>
        <dbReference type="SAM" id="Phobius"/>
    </source>
</evidence>
<dbReference type="Pfam" id="PF00924">
    <property type="entry name" value="MS_channel_2nd"/>
    <property type="match status" value="1"/>
</dbReference>
<proteinExistence type="inferred from homology"/>
<dbReference type="Pfam" id="PF21088">
    <property type="entry name" value="MS_channel_1st"/>
    <property type="match status" value="1"/>
</dbReference>
<reference evidence="9 10" key="1">
    <citation type="submission" date="2020-03" db="EMBL/GenBank/DDBJ databases">
        <title>Genomic Encyclopedia of Type Strains, Phase IV (KMG-IV): sequencing the most valuable type-strain genomes for metagenomic binning, comparative biology and taxonomic classification.</title>
        <authorList>
            <person name="Goeker M."/>
        </authorList>
    </citation>
    <scope>NUCLEOTIDE SEQUENCE [LARGE SCALE GENOMIC DNA]</scope>
    <source>
        <strain evidence="9 10">DSM 5718</strain>
    </source>
</reference>
<keyword evidence="10" id="KW-1185">Reference proteome</keyword>
<feature type="transmembrane region" description="Helical" evidence="7">
    <location>
        <begin position="127"/>
        <end position="150"/>
    </location>
</feature>
<dbReference type="InterPro" id="IPR006685">
    <property type="entry name" value="MscS_channel_2nd"/>
</dbReference>
<evidence type="ECO:0000313" key="9">
    <source>
        <dbReference type="EMBL" id="NIK74424.1"/>
    </source>
</evidence>
<feature type="transmembrane region" description="Helical" evidence="7">
    <location>
        <begin position="64"/>
        <end position="82"/>
    </location>
</feature>
<dbReference type="SUPFAM" id="SSF82861">
    <property type="entry name" value="Mechanosensitive channel protein MscS (YggB), transmembrane region"/>
    <property type="match status" value="1"/>
</dbReference>
<dbReference type="EMBL" id="JAASRN010000002">
    <property type="protein sequence ID" value="NIK74424.1"/>
    <property type="molecule type" value="Genomic_DNA"/>
</dbReference>
<gene>
    <name evidence="9" type="ORF">FHS56_001937</name>
</gene>